<feature type="domain" description="PIN" evidence="6">
    <location>
        <begin position="7"/>
        <end position="59"/>
    </location>
</feature>
<dbReference type="Gene3D" id="3.40.50.1010">
    <property type="entry name" value="5'-nuclease"/>
    <property type="match status" value="1"/>
</dbReference>
<accession>A0A7G1KUN3</accession>
<reference evidence="7 8" key="1">
    <citation type="submission" date="2020-08" db="EMBL/GenBank/DDBJ databases">
        <title>Genome Sequencing of Nocardia wallacei strain FMUON74 and assembly.</title>
        <authorList>
            <person name="Toyokawa M."/>
            <person name="Uesaka K."/>
        </authorList>
    </citation>
    <scope>NUCLEOTIDE SEQUENCE [LARGE SCALE GENOMIC DNA]</scope>
    <source>
        <strain evidence="7 8">FMUON74</strain>
    </source>
</reference>
<keyword evidence="4" id="KW-0378">Hydrolase</keyword>
<dbReference type="GO" id="GO:0016787">
    <property type="term" value="F:hydrolase activity"/>
    <property type="evidence" value="ECO:0007669"/>
    <property type="project" value="UniProtKB-KW"/>
</dbReference>
<organism evidence="7 8">
    <name type="scientific">Nocardia wallacei</name>
    <dbReference type="NCBI Taxonomy" id="480035"/>
    <lineage>
        <taxon>Bacteria</taxon>
        <taxon>Bacillati</taxon>
        <taxon>Actinomycetota</taxon>
        <taxon>Actinomycetes</taxon>
        <taxon>Mycobacteriales</taxon>
        <taxon>Nocardiaceae</taxon>
        <taxon>Nocardia</taxon>
    </lineage>
</organism>
<dbReference type="Proteomes" id="UP000516173">
    <property type="component" value="Chromosome"/>
</dbReference>
<dbReference type="InterPro" id="IPR029060">
    <property type="entry name" value="PIN-like_dom_sf"/>
</dbReference>
<dbReference type="Pfam" id="PF01850">
    <property type="entry name" value="PIN"/>
    <property type="match status" value="1"/>
</dbReference>
<gene>
    <name evidence="7" type="ORF">NWFMUON74_65640</name>
</gene>
<dbReference type="InterPro" id="IPR002716">
    <property type="entry name" value="PIN_dom"/>
</dbReference>
<keyword evidence="1" id="KW-1277">Toxin-antitoxin system</keyword>
<sequence length="72" mass="7788">MAEGAYTVVDTTTEDLERIRELVGKYSDLPLGTVDASVVAVAERFPVTAVATLDRKHFSIVRSKAGQLLLVP</sequence>
<evidence type="ECO:0000256" key="3">
    <source>
        <dbReference type="ARBA" id="ARBA00022723"/>
    </source>
</evidence>
<evidence type="ECO:0000256" key="4">
    <source>
        <dbReference type="ARBA" id="ARBA00022801"/>
    </source>
</evidence>
<evidence type="ECO:0000313" key="7">
    <source>
        <dbReference type="EMBL" id="BCK58792.1"/>
    </source>
</evidence>
<evidence type="ECO:0000313" key="8">
    <source>
        <dbReference type="Proteomes" id="UP000516173"/>
    </source>
</evidence>
<name>A0A7G1KUN3_9NOCA</name>
<dbReference type="SUPFAM" id="SSF88723">
    <property type="entry name" value="PIN domain-like"/>
    <property type="match status" value="1"/>
</dbReference>
<dbReference type="GO" id="GO:0046872">
    <property type="term" value="F:metal ion binding"/>
    <property type="evidence" value="ECO:0007669"/>
    <property type="project" value="UniProtKB-KW"/>
</dbReference>
<evidence type="ECO:0000256" key="5">
    <source>
        <dbReference type="ARBA" id="ARBA00022842"/>
    </source>
</evidence>
<protein>
    <recommendedName>
        <fullName evidence="6">PIN domain-containing protein</fullName>
    </recommendedName>
</protein>
<keyword evidence="2" id="KW-0540">Nuclease</keyword>
<keyword evidence="8" id="KW-1185">Reference proteome</keyword>
<keyword evidence="3" id="KW-0479">Metal-binding</keyword>
<proteinExistence type="predicted"/>
<dbReference type="AlphaFoldDB" id="A0A7G1KUN3"/>
<evidence type="ECO:0000259" key="6">
    <source>
        <dbReference type="Pfam" id="PF01850"/>
    </source>
</evidence>
<dbReference type="EMBL" id="AP023396">
    <property type="protein sequence ID" value="BCK58792.1"/>
    <property type="molecule type" value="Genomic_DNA"/>
</dbReference>
<evidence type="ECO:0000256" key="1">
    <source>
        <dbReference type="ARBA" id="ARBA00022649"/>
    </source>
</evidence>
<dbReference type="KEGG" id="nwl:NWFMUON74_65640"/>
<evidence type="ECO:0000256" key="2">
    <source>
        <dbReference type="ARBA" id="ARBA00022722"/>
    </source>
</evidence>
<keyword evidence="5" id="KW-0460">Magnesium</keyword>
<dbReference type="GO" id="GO:0004518">
    <property type="term" value="F:nuclease activity"/>
    <property type="evidence" value="ECO:0007669"/>
    <property type="project" value="UniProtKB-KW"/>
</dbReference>